<dbReference type="Pfam" id="PF12833">
    <property type="entry name" value="HTH_18"/>
    <property type="match status" value="1"/>
</dbReference>
<dbReference type="SUPFAM" id="SSF46689">
    <property type="entry name" value="Homeodomain-like"/>
    <property type="match status" value="2"/>
</dbReference>
<dbReference type="Proteomes" id="UP000315471">
    <property type="component" value="Unassembled WGS sequence"/>
</dbReference>
<dbReference type="SMART" id="SM00342">
    <property type="entry name" value="HTH_ARAC"/>
    <property type="match status" value="1"/>
</dbReference>
<dbReference type="PROSITE" id="PS00041">
    <property type="entry name" value="HTH_ARAC_FAMILY_1"/>
    <property type="match status" value="1"/>
</dbReference>
<evidence type="ECO:0000256" key="1">
    <source>
        <dbReference type="ARBA" id="ARBA00023015"/>
    </source>
</evidence>
<keyword evidence="6" id="KW-1185">Reference proteome</keyword>
<evidence type="ECO:0000256" key="3">
    <source>
        <dbReference type="ARBA" id="ARBA00023163"/>
    </source>
</evidence>
<dbReference type="SUPFAM" id="SSF51182">
    <property type="entry name" value="RmlC-like cupins"/>
    <property type="match status" value="1"/>
</dbReference>
<organism evidence="5 6">
    <name type="scientific">Novipirellula aureliae</name>
    <dbReference type="NCBI Taxonomy" id="2527966"/>
    <lineage>
        <taxon>Bacteria</taxon>
        <taxon>Pseudomonadati</taxon>
        <taxon>Planctomycetota</taxon>
        <taxon>Planctomycetia</taxon>
        <taxon>Pirellulales</taxon>
        <taxon>Pirellulaceae</taxon>
        <taxon>Novipirellula</taxon>
    </lineage>
</organism>
<sequence length="293" mass="33535">MKPSFEKLINSTGESFRCFDRSVLDSPVKWHRHPEMELTYIPRGTGSRIVGDSISSYSDHDLVLIGSQLPHTWSSDEFRDQRYDRHQAYVLQFHPEFLGCDFFQCGEMAEIAEMFHRARRGLFFPADVAIPIGLRLKGLIETEGASRLIGMLEILNLLSQYSDATELASELYRVSPSANANRESETRIQIVCDYIVNHLSDPELTHRDLAELVDMNPSAFSRFFKQSTGRTLSAYIGELRIGLACRLLADTDGSILAVCYQSGFANLSNFNRRFRQLRNMTPRDYRTRFRVSV</sequence>
<accession>A0A5C6DAM1</accession>
<evidence type="ECO:0000259" key="4">
    <source>
        <dbReference type="PROSITE" id="PS01124"/>
    </source>
</evidence>
<dbReference type="PROSITE" id="PS01124">
    <property type="entry name" value="HTH_ARAC_FAMILY_2"/>
    <property type="match status" value="1"/>
</dbReference>
<proteinExistence type="predicted"/>
<feature type="domain" description="HTH araC/xylS-type" evidence="4">
    <location>
        <begin position="189"/>
        <end position="288"/>
    </location>
</feature>
<dbReference type="InterPro" id="IPR009057">
    <property type="entry name" value="Homeodomain-like_sf"/>
</dbReference>
<evidence type="ECO:0000313" key="6">
    <source>
        <dbReference type="Proteomes" id="UP000315471"/>
    </source>
</evidence>
<evidence type="ECO:0000313" key="5">
    <source>
        <dbReference type="EMBL" id="TWU33175.1"/>
    </source>
</evidence>
<dbReference type="InterPro" id="IPR018060">
    <property type="entry name" value="HTH_AraC"/>
</dbReference>
<comment type="caution">
    <text evidence="5">The sequence shown here is derived from an EMBL/GenBank/DDBJ whole genome shotgun (WGS) entry which is preliminary data.</text>
</comment>
<dbReference type="OrthoDB" id="9778008at2"/>
<dbReference type="InterPro" id="IPR014710">
    <property type="entry name" value="RmlC-like_jellyroll"/>
</dbReference>
<dbReference type="GO" id="GO:0043565">
    <property type="term" value="F:sequence-specific DNA binding"/>
    <property type="evidence" value="ECO:0007669"/>
    <property type="project" value="InterPro"/>
</dbReference>
<reference evidence="5 6" key="1">
    <citation type="submission" date="2019-02" db="EMBL/GenBank/DDBJ databases">
        <title>Deep-cultivation of Planctomycetes and their phenomic and genomic characterization uncovers novel biology.</title>
        <authorList>
            <person name="Wiegand S."/>
            <person name="Jogler M."/>
            <person name="Boedeker C."/>
            <person name="Pinto D."/>
            <person name="Vollmers J."/>
            <person name="Rivas-Marin E."/>
            <person name="Kohn T."/>
            <person name="Peeters S.H."/>
            <person name="Heuer A."/>
            <person name="Rast P."/>
            <person name="Oberbeckmann S."/>
            <person name="Bunk B."/>
            <person name="Jeske O."/>
            <person name="Meyerdierks A."/>
            <person name="Storesund J.E."/>
            <person name="Kallscheuer N."/>
            <person name="Luecker S."/>
            <person name="Lage O.M."/>
            <person name="Pohl T."/>
            <person name="Merkel B.J."/>
            <person name="Hornburger P."/>
            <person name="Mueller R.-W."/>
            <person name="Bruemmer F."/>
            <person name="Labrenz M."/>
            <person name="Spormann A.M."/>
            <person name="Op Den Camp H."/>
            <person name="Overmann J."/>
            <person name="Amann R."/>
            <person name="Jetten M.S.M."/>
            <person name="Mascher T."/>
            <person name="Medema M.H."/>
            <person name="Devos D.P."/>
            <person name="Kaster A.-K."/>
            <person name="Ovreas L."/>
            <person name="Rohde M."/>
            <person name="Galperin M.Y."/>
            <person name="Jogler C."/>
        </authorList>
    </citation>
    <scope>NUCLEOTIDE SEQUENCE [LARGE SCALE GENOMIC DNA]</scope>
    <source>
        <strain evidence="5 6">Q31b</strain>
    </source>
</reference>
<dbReference type="Gene3D" id="1.10.10.60">
    <property type="entry name" value="Homeodomain-like"/>
    <property type="match status" value="2"/>
</dbReference>
<keyword evidence="1" id="KW-0805">Transcription regulation</keyword>
<gene>
    <name evidence="5" type="primary">btr</name>
    <name evidence="5" type="ORF">Q31b_57830</name>
</gene>
<evidence type="ECO:0000256" key="2">
    <source>
        <dbReference type="ARBA" id="ARBA00023125"/>
    </source>
</evidence>
<dbReference type="CDD" id="cd06976">
    <property type="entry name" value="cupin_MtlR-like_N"/>
    <property type="match status" value="1"/>
</dbReference>
<dbReference type="InterPro" id="IPR018062">
    <property type="entry name" value="HTH_AraC-typ_CS"/>
</dbReference>
<keyword evidence="2" id="KW-0238">DNA-binding</keyword>
<name>A0A5C6DAM1_9BACT</name>
<dbReference type="RefSeq" id="WP_146602826.1">
    <property type="nucleotide sequence ID" value="NZ_SJPY01000015.1"/>
</dbReference>
<dbReference type="AlphaFoldDB" id="A0A5C6DAM1"/>
<dbReference type="EMBL" id="SJPY01000015">
    <property type="protein sequence ID" value="TWU33175.1"/>
    <property type="molecule type" value="Genomic_DNA"/>
</dbReference>
<keyword evidence="3" id="KW-0804">Transcription</keyword>
<dbReference type="PANTHER" id="PTHR43280:SF27">
    <property type="entry name" value="TRANSCRIPTIONAL REGULATOR MTLR"/>
    <property type="match status" value="1"/>
</dbReference>
<dbReference type="InterPro" id="IPR011051">
    <property type="entry name" value="RmlC_Cupin_sf"/>
</dbReference>
<dbReference type="Gene3D" id="2.60.120.10">
    <property type="entry name" value="Jelly Rolls"/>
    <property type="match status" value="1"/>
</dbReference>
<dbReference type="GO" id="GO:0003700">
    <property type="term" value="F:DNA-binding transcription factor activity"/>
    <property type="evidence" value="ECO:0007669"/>
    <property type="project" value="InterPro"/>
</dbReference>
<protein>
    <submittedName>
        <fullName evidence="5">HTH-type transcriptional activator Btr</fullName>
    </submittedName>
</protein>
<dbReference type="PANTHER" id="PTHR43280">
    <property type="entry name" value="ARAC-FAMILY TRANSCRIPTIONAL REGULATOR"/>
    <property type="match status" value="1"/>
</dbReference>